<dbReference type="AlphaFoldDB" id="A0A5K3EMH4"/>
<dbReference type="SUPFAM" id="SSF53187">
    <property type="entry name" value="Zn-dependent exopeptidases"/>
    <property type="match status" value="1"/>
</dbReference>
<evidence type="ECO:0000256" key="2">
    <source>
        <dbReference type="ARBA" id="ARBA00005988"/>
    </source>
</evidence>
<proteinExistence type="inferred from homology"/>
<reference evidence="6" key="1">
    <citation type="submission" date="2019-11" db="UniProtKB">
        <authorList>
            <consortium name="WormBaseParasite"/>
        </authorList>
    </citation>
    <scope>IDENTIFICATION</scope>
</reference>
<dbReference type="InterPro" id="IPR050821">
    <property type="entry name" value="Cytosolic_carboxypeptidase"/>
</dbReference>
<dbReference type="GO" id="GO:0006508">
    <property type="term" value="P:proteolysis"/>
    <property type="evidence" value="ECO:0007669"/>
    <property type="project" value="InterPro"/>
</dbReference>
<dbReference type="PANTHER" id="PTHR12756:SF11">
    <property type="entry name" value="CYTOSOLIC CARBOXYPEPTIDASE 1"/>
    <property type="match status" value="1"/>
</dbReference>
<sequence length="442" mass="50463">EAVEGRPYWIRAGDSIKYYKNHFLRNRSLIRGNCFSRNYYTATFSLQFKHRGDVCYIAYHYPYTHSRLLADLTGWQLRAQRAAFEAPGLYFKVQNLTTTLLDNLVPVITITQTDSRTNNGAFSIKESRRPYIFVTARVHPGESNSSWVMRGLLERLTDPYDEEIANLRRMYVFKVVPSLNPDGVICGNHRCSMAAKDLNRQWLNPSDIMHPTIFHTKCLINLLSELDNAPYIYIDLHGHSRMKDIFVYGCDPRLSWRASDARNPVFRGADRVDESFLDLAEILHDVALPFSKHASDYSVCRVKETTGRVVVWRQFGVMRSYTLEATYCGTTRNCWGYANASDDNGAGHQISPCILEDMGSYLCKAFLQLDPASNYTAPPPGGSKLATRRENPSNLKEKRKVDEGKTRAHPPSCTKYDDESRGNLVNDFDTVLTTFSKSKQKQ</sequence>
<name>A0A5K3EMH4_MESCO</name>
<comment type="cofactor">
    <cofactor evidence="1">
        <name>Zn(2+)</name>
        <dbReference type="ChEBI" id="CHEBI:29105"/>
    </cofactor>
</comment>
<feature type="compositionally biased region" description="Basic and acidic residues" evidence="4">
    <location>
        <begin position="387"/>
        <end position="406"/>
    </location>
</feature>
<evidence type="ECO:0000313" key="6">
    <source>
        <dbReference type="WBParaSite" id="MCU_001642-RA"/>
    </source>
</evidence>
<evidence type="ECO:0000256" key="4">
    <source>
        <dbReference type="SAM" id="MobiDB-lite"/>
    </source>
</evidence>
<dbReference type="InterPro" id="IPR000834">
    <property type="entry name" value="Peptidase_M14"/>
</dbReference>
<feature type="active site" description="Proton donor/acceptor" evidence="3">
    <location>
        <position position="324"/>
    </location>
</feature>
<dbReference type="Gene3D" id="3.40.630.10">
    <property type="entry name" value="Zn peptidases"/>
    <property type="match status" value="1"/>
</dbReference>
<organism evidence="6">
    <name type="scientific">Mesocestoides corti</name>
    <name type="common">Flatworm</name>
    <dbReference type="NCBI Taxonomy" id="53468"/>
    <lineage>
        <taxon>Eukaryota</taxon>
        <taxon>Metazoa</taxon>
        <taxon>Spiralia</taxon>
        <taxon>Lophotrochozoa</taxon>
        <taxon>Platyhelminthes</taxon>
        <taxon>Cestoda</taxon>
        <taxon>Eucestoda</taxon>
        <taxon>Cyclophyllidea</taxon>
        <taxon>Mesocestoididae</taxon>
        <taxon>Mesocestoides</taxon>
    </lineage>
</organism>
<protein>
    <submittedName>
        <fullName evidence="6">Peptidase_M14 domain-containing protein</fullName>
    </submittedName>
</protein>
<dbReference type="Pfam" id="PF00246">
    <property type="entry name" value="Peptidase_M14"/>
    <property type="match status" value="1"/>
</dbReference>
<feature type="domain" description="Peptidase M14" evidence="5">
    <location>
        <begin position="61"/>
        <end position="370"/>
    </location>
</feature>
<evidence type="ECO:0000256" key="3">
    <source>
        <dbReference type="PROSITE-ProRule" id="PRU01379"/>
    </source>
</evidence>
<dbReference type="Gene3D" id="2.60.40.3120">
    <property type="match status" value="1"/>
</dbReference>
<dbReference type="WBParaSite" id="MCU_001642-RA">
    <property type="protein sequence ID" value="MCU_001642-RA"/>
    <property type="gene ID" value="MCU_001642"/>
</dbReference>
<dbReference type="GO" id="GO:0008270">
    <property type="term" value="F:zinc ion binding"/>
    <property type="evidence" value="ECO:0007669"/>
    <property type="project" value="InterPro"/>
</dbReference>
<evidence type="ECO:0000259" key="5">
    <source>
        <dbReference type="PROSITE" id="PS52035"/>
    </source>
</evidence>
<dbReference type="GO" id="GO:0004181">
    <property type="term" value="F:metallocarboxypeptidase activity"/>
    <property type="evidence" value="ECO:0007669"/>
    <property type="project" value="InterPro"/>
</dbReference>
<dbReference type="PROSITE" id="PS52035">
    <property type="entry name" value="PEPTIDASE_M14"/>
    <property type="match status" value="1"/>
</dbReference>
<comment type="similarity">
    <text evidence="2 3">Belongs to the peptidase M14 family.</text>
</comment>
<evidence type="ECO:0000256" key="1">
    <source>
        <dbReference type="ARBA" id="ARBA00001947"/>
    </source>
</evidence>
<feature type="region of interest" description="Disordered" evidence="4">
    <location>
        <begin position="377"/>
        <end position="421"/>
    </location>
</feature>
<dbReference type="PANTHER" id="PTHR12756">
    <property type="entry name" value="CYTOSOLIC CARBOXYPEPTIDASE"/>
    <property type="match status" value="1"/>
</dbReference>
<accession>A0A5K3EMH4</accession>